<evidence type="ECO:0000313" key="11">
    <source>
        <dbReference type="EMBL" id="TQV70737.1"/>
    </source>
</evidence>
<dbReference type="SUPFAM" id="SSF52833">
    <property type="entry name" value="Thioredoxin-like"/>
    <property type="match status" value="1"/>
</dbReference>
<feature type="chain" id="PRO_5022176344" description="Thiol:disulfide interchange protein" evidence="9">
    <location>
        <begin position="19"/>
        <end position="210"/>
    </location>
</feature>
<dbReference type="Gene3D" id="3.40.30.10">
    <property type="entry name" value="Glutaredoxin"/>
    <property type="match status" value="1"/>
</dbReference>
<keyword evidence="6" id="KW-0676">Redox-active center</keyword>
<comment type="caution">
    <text evidence="11">The sequence shown here is derived from an EMBL/GenBank/DDBJ whole genome shotgun (WGS) entry which is preliminary data.</text>
</comment>
<keyword evidence="4 7" id="KW-0574">Periplasm</keyword>
<dbReference type="Proteomes" id="UP000319732">
    <property type="component" value="Unassembled WGS sequence"/>
</dbReference>
<dbReference type="PANTHER" id="PTHR35891">
    <property type="entry name" value="THIOL:DISULFIDE INTERCHANGE PROTEIN DSBA"/>
    <property type="match status" value="1"/>
</dbReference>
<dbReference type="InterPro" id="IPR050824">
    <property type="entry name" value="Thiol_disulfide_DsbA"/>
</dbReference>
<comment type="subcellular location">
    <subcellularLocation>
        <location evidence="1 7">Periplasm</location>
    </subcellularLocation>
</comment>
<feature type="disulfide bond" description="Redox-active" evidence="8">
    <location>
        <begin position="56"/>
        <end position="59"/>
    </location>
</feature>
<organism evidence="11 12">
    <name type="scientific">Exilibacterium tricleocarpae</name>
    <dbReference type="NCBI Taxonomy" id="2591008"/>
    <lineage>
        <taxon>Bacteria</taxon>
        <taxon>Pseudomonadati</taxon>
        <taxon>Pseudomonadota</taxon>
        <taxon>Gammaproteobacteria</taxon>
        <taxon>Cellvibrionales</taxon>
        <taxon>Cellvibrionaceae</taxon>
        <taxon>Exilibacterium</taxon>
    </lineage>
</organism>
<name>A0A545T0I7_9GAMM</name>
<evidence type="ECO:0000256" key="3">
    <source>
        <dbReference type="ARBA" id="ARBA00022729"/>
    </source>
</evidence>
<evidence type="ECO:0000256" key="9">
    <source>
        <dbReference type="SAM" id="SignalP"/>
    </source>
</evidence>
<dbReference type="InterPro" id="IPR001853">
    <property type="entry name" value="DSBA-like_thioredoxin_dom"/>
</dbReference>
<dbReference type="EMBL" id="VHSG01000023">
    <property type="protein sequence ID" value="TQV70737.1"/>
    <property type="molecule type" value="Genomic_DNA"/>
</dbReference>
<dbReference type="CDD" id="cd03019">
    <property type="entry name" value="DsbA_DsbA"/>
    <property type="match status" value="1"/>
</dbReference>
<proteinExistence type="inferred from homology"/>
<evidence type="ECO:0000256" key="5">
    <source>
        <dbReference type="ARBA" id="ARBA00023157"/>
    </source>
</evidence>
<evidence type="ECO:0000256" key="1">
    <source>
        <dbReference type="ARBA" id="ARBA00004418"/>
    </source>
</evidence>
<feature type="domain" description="Thioredoxin" evidence="10">
    <location>
        <begin position="10"/>
        <end position="162"/>
    </location>
</feature>
<keyword evidence="3 9" id="KW-0732">Signal</keyword>
<dbReference type="PIRSF" id="PIRSF001488">
    <property type="entry name" value="Tdi_protein"/>
    <property type="match status" value="1"/>
</dbReference>
<evidence type="ECO:0000313" key="12">
    <source>
        <dbReference type="Proteomes" id="UP000319732"/>
    </source>
</evidence>
<dbReference type="AlphaFoldDB" id="A0A545T0I7"/>
<evidence type="ECO:0000256" key="6">
    <source>
        <dbReference type="ARBA" id="ARBA00023284"/>
    </source>
</evidence>
<evidence type="ECO:0000256" key="7">
    <source>
        <dbReference type="PIRNR" id="PIRNR001488"/>
    </source>
</evidence>
<dbReference type="OrthoDB" id="9784896at2"/>
<dbReference type="PROSITE" id="PS51352">
    <property type="entry name" value="THIOREDOXIN_2"/>
    <property type="match status" value="1"/>
</dbReference>
<dbReference type="InterPro" id="IPR036249">
    <property type="entry name" value="Thioredoxin-like_sf"/>
</dbReference>
<dbReference type="InterPro" id="IPR023205">
    <property type="entry name" value="DsbA/DsbL"/>
</dbReference>
<keyword evidence="5 7" id="KW-1015">Disulfide bond</keyword>
<gene>
    <name evidence="11" type="ORF">FKG94_20625</name>
</gene>
<dbReference type="GO" id="GO:0042597">
    <property type="term" value="C:periplasmic space"/>
    <property type="evidence" value="ECO:0007669"/>
    <property type="project" value="UniProtKB-SubCell"/>
</dbReference>
<evidence type="ECO:0000256" key="2">
    <source>
        <dbReference type="ARBA" id="ARBA00005791"/>
    </source>
</evidence>
<dbReference type="InterPro" id="IPR013766">
    <property type="entry name" value="Thioredoxin_domain"/>
</dbReference>
<protein>
    <recommendedName>
        <fullName evidence="7">Thiol:disulfide interchange protein</fullName>
    </recommendedName>
</protein>
<keyword evidence="12" id="KW-1185">Reference proteome</keyword>
<dbReference type="PANTHER" id="PTHR35891:SF2">
    <property type="entry name" value="THIOL:DISULFIDE INTERCHANGE PROTEIN DSBA"/>
    <property type="match status" value="1"/>
</dbReference>
<evidence type="ECO:0000256" key="4">
    <source>
        <dbReference type="ARBA" id="ARBA00022764"/>
    </source>
</evidence>
<evidence type="ECO:0000259" key="10">
    <source>
        <dbReference type="PROSITE" id="PS51352"/>
    </source>
</evidence>
<dbReference type="Pfam" id="PF01323">
    <property type="entry name" value="DSBA"/>
    <property type="match status" value="1"/>
</dbReference>
<evidence type="ECO:0000256" key="8">
    <source>
        <dbReference type="PIRSR" id="PIRSR001488-1"/>
    </source>
</evidence>
<dbReference type="GO" id="GO:0016491">
    <property type="term" value="F:oxidoreductase activity"/>
    <property type="evidence" value="ECO:0007669"/>
    <property type="project" value="InterPro"/>
</dbReference>
<dbReference type="RefSeq" id="WP_142928838.1">
    <property type="nucleotide sequence ID" value="NZ_ML660101.1"/>
</dbReference>
<sequence>MRSLVLLLGFIVPLLACAQEAPSKYQEGKHYIAIDEPVRTTDPTRIEVTEVFWYGCSHCFMFEPKLKEWLKTQSDDVKFVATPAMWNRNMEVHARAFYTAKALGVLDKVHEPLFRALNIEKKRLLNADEVGELFAAHGVDRETFDKTFESFGVNSQVKQAVARTRGYQITGTPEMVVNGQYRVSARNAGGHDEMLKVVDYLIDKLRAQRS</sequence>
<feature type="signal peptide" evidence="9">
    <location>
        <begin position="1"/>
        <end position="18"/>
    </location>
</feature>
<accession>A0A545T0I7</accession>
<reference evidence="11 12" key="1">
    <citation type="submission" date="2019-06" db="EMBL/GenBank/DDBJ databases">
        <title>Whole genome sequence for Cellvibrionaceae sp. R142.</title>
        <authorList>
            <person name="Wang G."/>
        </authorList>
    </citation>
    <scope>NUCLEOTIDE SEQUENCE [LARGE SCALE GENOMIC DNA]</scope>
    <source>
        <strain evidence="11 12">R142</strain>
    </source>
</reference>
<comment type="similarity">
    <text evidence="2">Belongs to the thioredoxin family. DsbA subfamily.</text>
</comment>